<keyword evidence="5" id="KW-0067">ATP-binding</keyword>
<reference evidence="8 9" key="1">
    <citation type="journal article" date="2012" name="Extremophiles">
        <title>Thermotomaculum hydrothermale gen. nov., sp. nov., a novel heterotrophic thermophile within the phylum Acidobacteria from a deep-sea hydrothermal vent chimney in the Southern Okinawa Trough.</title>
        <authorList>
            <person name="Izumi H."/>
            <person name="Nunoura T."/>
            <person name="Miyazaki M."/>
            <person name="Mino S."/>
            <person name="Toki T."/>
            <person name="Takai K."/>
            <person name="Sako Y."/>
            <person name="Sawabe T."/>
            <person name="Nakagawa S."/>
        </authorList>
    </citation>
    <scope>NUCLEOTIDE SEQUENCE [LARGE SCALE GENOMIC DNA]</scope>
    <source>
        <strain evidence="8 9">AC55</strain>
    </source>
</reference>
<comment type="similarity">
    <text evidence="2">Belongs to the GSP E family.</text>
</comment>
<dbReference type="AlphaFoldDB" id="A0A7R6SZX2"/>
<dbReference type="PANTHER" id="PTHR30258">
    <property type="entry name" value="TYPE II SECRETION SYSTEM PROTEIN GSPE-RELATED"/>
    <property type="match status" value="1"/>
</dbReference>
<dbReference type="GO" id="GO:0005737">
    <property type="term" value="C:cytoplasm"/>
    <property type="evidence" value="ECO:0007669"/>
    <property type="project" value="UniProtKB-SubCell"/>
</dbReference>
<dbReference type="Gene3D" id="3.40.50.300">
    <property type="entry name" value="P-loop containing nucleotide triphosphate hydrolases"/>
    <property type="match status" value="1"/>
</dbReference>
<dbReference type="InterPro" id="IPR027417">
    <property type="entry name" value="P-loop_NTPase"/>
</dbReference>
<dbReference type="KEGG" id="thyd:TTHT_1693"/>
<dbReference type="SUPFAM" id="SSF52540">
    <property type="entry name" value="P-loop containing nucleoside triphosphate hydrolases"/>
    <property type="match status" value="1"/>
</dbReference>
<dbReference type="InterPro" id="IPR001482">
    <property type="entry name" value="T2SS/T4SS_dom"/>
</dbReference>
<evidence type="ECO:0000256" key="4">
    <source>
        <dbReference type="ARBA" id="ARBA00022741"/>
    </source>
</evidence>
<keyword evidence="4" id="KW-0547">Nucleotide-binding</keyword>
<sequence length="573" mass="64011">MAKKLGDLLVEAGLITKEQLQEALEIQKKDNERLGTILVKLGYLTEEEITSFLSKQYGIPAVNLEHFEISEDVIKRIPSDIARKYMLIPITRTGSTLTVAMADPTNIYALDDIKFLTGLNVEPVVASELSIKKAIDKYYGSETQIELRKVVEDLEGDLGEDTDLEVVEDEEEIDLDSLVASVEEAPVVKFVNMMLVDAVKKGASDVHVEPYEKYYRVRFRIDGILHEVMKPPLSMKDAITSRIKIMSKLDIAEKRLPQDGRIKLKMKIEGKKKELDFRVSVLPTLFGEKIVMRILDPEKLMLDMTRLGFEQESLDKFTEAIRKPYGMVLVTGPTGSGKTNTLYSAISQLNTPETNIMTAEDPVEFNLPGINQVNVRDEIGLTFASALRSFLRQDPNIILVGEIRDFETAEIAIKAALTGHLVLSTLHTNDAPSTISRLMNMGIEPFLVATSVNLICAQRLVRRVCKNCKEEVKVPKKTLLDIGFKEEELKDLKIYKGKGCDVCNGSGYKGRVGLYEVMEVTDAIKDLILSGATALDLREQAIKEGMITLRRSGLIKIKAGITSIEEVLRETVL</sequence>
<gene>
    <name evidence="8" type="ORF">TTHT_1693</name>
</gene>
<organism evidence="8 9">
    <name type="scientific">Thermotomaculum hydrothermale</name>
    <dbReference type="NCBI Taxonomy" id="981385"/>
    <lineage>
        <taxon>Bacteria</taxon>
        <taxon>Pseudomonadati</taxon>
        <taxon>Acidobacteriota</taxon>
        <taxon>Holophagae</taxon>
        <taxon>Thermotomaculales</taxon>
        <taxon>Thermotomaculaceae</taxon>
        <taxon>Thermotomaculum</taxon>
    </lineage>
</organism>
<keyword evidence="9" id="KW-1185">Reference proteome</keyword>
<feature type="domain" description="Type II secretion system protein GspE N-terminal" evidence="7">
    <location>
        <begin position="57"/>
        <end position="144"/>
    </location>
</feature>
<dbReference type="FunFam" id="3.40.50.300:FF:000398">
    <property type="entry name" value="Type IV pilus assembly ATPase PilB"/>
    <property type="match status" value="1"/>
</dbReference>
<name>A0A7R6SZX2_9BACT</name>
<dbReference type="GO" id="GO:0016887">
    <property type="term" value="F:ATP hydrolysis activity"/>
    <property type="evidence" value="ECO:0007669"/>
    <property type="project" value="InterPro"/>
</dbReference>
<feature type="domain" description="Bacterial type II secretion system protein E" evidence="6">
    <location>
        <begin position="183"/>
        <end position="569"/>
    </location>
</feature>
<evidence type="ECO:0000256" key="2">
    <source>
        <dbReference type="ARBA" id="ARBA00006611"/>
    </source>
</evidence>
<comment type="subcellular location">
    <subcellularLocation>
        <location evidence="1">Cytoplasm</location>
    </subcellularLocation>
</comment>
<evidence type="ECO:0000313" key="8">
    <source>
        <dbReference type="EMBL" id="BBB33167.1"/>
    </source>
</evidence>
<dbReference type="EMBL" id="AP017470">
    <property type="protein sequence ID" value="BBB33167.1"/>
    <property type="molecule type" value="Genomic_DNA"/>
</dbReference>
<dbReference type="Proteomes" id="UP000595564">
    <property type="component" value="Chromosome"/>
</dbReference>
<dbReference type="GO" id="GO:0005886">
    <property type="term" value="C:plasma membrane"/>
    <property type="evidence" value="ECO:0007669"/>
    <property type="project" value="TreeGrafter"/>
</dbReference>
<dbReference type="Pfam" id="PF00437">
    <property type="entry name" value="T2SSE"/>
    <property type="match status" value="1"/>
</dbReference>
<proteinExistence type="inferred from homology"/>
<dbReference type="Pfam" id="PF05157">
    <property type="entry name" value="MshEN"/>
    <property type="match status" value="1"/>
</dbReference>
<evidence type="ECO:0000256" key="5">
    <source>
        <dbReference type="ARBA" id="ARBA00022840"/>
    </source>
</evidence>
<evidence type="ECO:0000256" key="3">
    <source>
        <dbReference type="ARBA" id="ARBA00022490"/>
    </source>
</evidence>
<accession>A0A7R6SZX2</accession>
<dbReference type="InterPro" id="IPR007831">
    <property type="entry name" value="T2SS_GspE_N"/>
</dbReference>
<evidence type="ECO:0000313" key="9">
    <source>
        <dbReference type="Proteomes" id="UP000595564"/>
    </source>
</evidence>
<dbReference type="InterPro" id="IPR013374">
    <property type="entry name" value="ATPase_typ4_pilus-assembl_PilB"/>
</dbReference>
<evidence type="ECO:0000256" key="1">
    <source>
        <dbReference type="ARBA" id="ARBA00004496"/>
    </source>
</evidence>
<dbReference type="SUPFAM" id="SSF160246">
    <property type="entry name" value="EspE N-terminal domain-like"/>
    <property type="match status" value="1"/>
</dbReference>
<dbReference type="NCBIfam" id="TIGR02538">
    <property type="entry name" value="type_IV_pilB"/>
    <property type="match status" value="1"/>
</dbReference>
<dbReference type="RefSeq" id="WP_201327472.1">
    <property type="nucleotide sequence ID" value="NZ_AP017470.1"/>
</dbReference>
<dbReference type="CDD" id="cd01129">
    <property type="entry name" value="PulE-GspE-like"/>
    <property type="match status" value="1"/>
</dbReference>
<dbReference type="FunFam" id="3.30.300.160:FF:000002">
    <property type="entry name" value="Type II secretion system protein E"/>
    <property type="match status" value="1"/>
</dbReference>
<dbReference type="Gene3D" id="1.10.40.70">
    <property type="match status" value="1"/>
</dbReference>
<dbReference type="FunFam" id="3.30.450.90:FF:000001">
    <property type="entry name" value="Type II secretion system ATPase GspE"/>
    <property type="match status" value="1"/>
</dbReference>
<dbReference type="Gene3D" id="3.30.450.90">
    <property type="match status" value="1"/>
</dbReference>
<protein>
    <submittedName>
        <fullName evidence="8">Type IV pilus assembly protein PilB</fullName>
    </submittedName>
</protein>
<evidence type="ECO:0000259" key="7">
    <source>
        <dbReference type="Pfam" id="PF05157"/>
    </source>
</evidence>
<keyword evidence="3" id="KW-0963">Cytoplasm</keyword>
<dbReference type="PANTHER" id="PTHR30258:SF1">
    <property type="entry name" value="PROTEIN TRANSPORT PROTEIN HOFB HOMOLOG"/>
    <property type="match status" value="1"/>
</dbReference>
<evidence type="ECO:0000259" key="6">
    <source>
        <dbReference type="Pfam" id="PF00437"/>
    </source>
</evidence>
<dbReference type="Gene3D" id="3.30.300.160">
    <property type="entry name" value="Type II secretion system, protein E, N-terminal domain"/>
    <property type="match status" value="1"/>
</dbReference>
<dbReference type="GO" id="GO:0005524">
    <property type="term" value="F:ATP binding"/>
    <property type="evidence" value="ECO:0007669"/>
    <property type="project" value="UniProtKB-KW"/>
</dbReference>
<dbReference type="GO" id="GO:0009297">
    <property type="term" value="P:pilus assembly"/>
    <property type="evidence" value="ECO:0007669"/>
    <property type="project" value="InterPro"/>
</dbReference>
<dbReference type="InterPro" id="IPR037257">
    <property type="entry name" value="T2SS_E_N_sf"/>
</dbReference>